<evidence type="ECO:0008006" key="4">
    <source>
        <dbReference type="Google" id="ProtNLM"/>
    </source>
</evidence>
<protein>
    <recommendedName>
        <fullName evidence="4">ABC transporter permease protein</fullName>
    </recommendedName>
</protein>
<name>A0ABQ0QJT1_9PROT</name>
<sequence length="337" mass="36895">MSGIGLLSRQVLCELRKEFQQYRGLWMMPVVLALAPVAIAVIMAIFHTFWSLAAGHPITVHATDFHLNAHEAYFRSNTDNSIEAKVTTASVIGLFATGIAPVVGVIVTGLYASSAFLRDRRDQTILFWKSLPVPESAVVLARILFCCVGIPFAVFCVQAALVAFSSVMIMGVFSLQNSMAGELFISWGNLFSFLWSWFEVLPLAGLLIAMWWFPVWALLLLWSGIMRSYPLLWAVVALGLFAAVEGIAKGTSRGITAVWQHLKGEWISDFVFAKIGNGMSHVPLVAMQKEKLPTQMKVDISFWSAVQAHSGEMLAGFAIGALALVAAGYLRRRAGPL</sequence>
<evidence type="ECO:0000256" key="1">
    <source>
        <dbReference type="SAM" id="Phobius"/>
    </source>
</evidence>
<feature type="transmembrane region" description="Helical" evidence="1">
    <location>
        <begin position="91"/>
        <end position="113"/>
    </location>
</feature>
<keyword evidence="1" id="KW-0472">Membrane</keyword>
<comment type="caution">
    <text evidence="2">The sequence shown here is derived from an EMBL/GenBank/DDBJ whole genome shotgun (WGS) entry which is preliminary data.</text>
</comment>
<reference evidence="2" key="1">
    <citation type="submission" date="2013-04" db="EMBL/GenBank/DDBJ databases">
        <title>The genome sequencing project of 58 acetic acid bacteria.</title>
        <authorList>
            <person name="Okamoto-Kainuma A."/>
            <person name="Ishikawa M."/>
            <person name="Umino S."/>
            <person name="Koizumi Y."/>
            <person name="Shiwa Y."/>
            <person name="Yoshikawa H."/>
            <person name="Matsutani M."/>
            <person name="Matsushita K."/>
        </authorList>
    </citation>
    <scope>NUCLEOTIDE SEQUENCE</scope>
    <source>
        <strain evidence="2">NBRC 106556</strain>
    </source>
</reference>
<feature type="transmembrane region" description="Helical" evidence="1">
    <location>
        <begin position="229"/>
        <end position="248"/>
    </location>
</feature>
<accession>A0ABQ0QJT1</accession>
<proteinExistence type="predicted"/>
<keyword evidence="3" id="KW-1185">Reference proteome</keyword>
<evidence type="ECO:0000313" key="3">
    <source>
        <dbReference type="Proteomes" id="UP001062443"/>
    </source>
</evidence>
<gene>
    <name evidence="2" type="ORF">AA106556_1421</name>
</gene>
<feature type="transmembrane region" description="Helical" evidence="1">
    <location>
        <begin position="313"/>
        <end position="330"/>
    </location>
</feature>
<feature type="transmembrane region" description="Helical" evidence="1">
    <location>
        <begin position="25"/>
        <end position="50"/>
    </location>
</feature>
<keyword evidence="1" id="KW-1133">Transmembrane helix</keyword>
<dbReference type="RefSeq" id="WP_068173527.1">
    <property type="nucleotide sequence ID" value="NZ_BAQB01000020.1"/>
</dbReference>
<dbReference type="Proteomes" id="UP001062443">
    <property type="component" value="Unassembled WGS sequence"/>
</dbReference>
<organism evidence="2 3">
    <name type="scientific">Neokomagataea tanensis NBRC 106556</name>
    <dbReference type="NCBI Taxonomy" id="1223519"/>
    <lineage>
        <taxon>Bacteria</taxon>
        <taxon>Pseudomonadati</taxon>
        <taxon>Pseudomonadota</taxon>
        <taxon>Alphaproteobacteria</taxon>
        <taxon>Acetobacterales</taxon>
        <taxon>Acetobacteraceae</taxon>
        <taxon>Neokomagataea</taxon>
    </lineage>
</organism>
<evidence type="ECO:0000313" key="2">
    <source>
        <dbReference type="EMBL" id="GBR47346.1"/>
    </source>
</evidence>
<dbReference type="EMBL" id="BAQB01000020">
    <property type="protein sequence ID" value="GBR47346.1"/>
    <property type="molecule type" value="Genomic_DNA"/>
</dbReference>
<keyword evidence="1" id="KW-0812">Transmembrane</keyword>
<feature type="transmembrane region" description="Helical" evidence="1">
    <location>
        <begin position="204"/>
        <end position="222"/>
    </location>
</feature>